<reference evidence="2 3" key="1">
    <citation type="journal article" date="2016" name="Environ. Microbiol.">
        <title>New Methyloceanibacter diversity from North Sea sediments includes methanotroph containing solely the soluble methane monooxygenase.</title>
        <authorList>
            <person name="Vekeman B."/>
            <person name="Kerckhof F.M."/>
            <person name="Cremers G."/>
            <person name="de Vos P."/>
            <person name="Vandamme P."/>
            <person name="Boon N."/>
            <person name="Op den Camp H.J."/>
            <person name="Heylen K."/>
        </authorList>
    </citation>
    <scope>NUCLEOTIDE SEQUENCE [LARGE SCALE GENOMIC DNA]</scope>
    <source>
        <strain evidence="2 3">R-67175</strain>
    </source>
</reference>
<keyword evidence="3" id="KW-1185">Reference proteome</keyword>
<dbReference type="EMBL" id="LPWF01000008">
    <property type="protein sequence ID" value="ODS01427.1"/>
    <property type="molecule type" value="Genomic_DNA"/>
</dbReference>
<protein>
    <submittedName>
        <fullName evidence="2">Uncharacterized protein</fullName>
    </submittedName>
</protein>
<organism evidence="2 3">
    <name type="scientific">Methyloceanibacter superfactus</name>
    <dbReference type="NCBI Taxonomy" id="1774969"/>
    <lineage>
        <taxon>Bacteria</taxon>
        <taxon>Pseudomonadati</taxon>
        <taxon>Pseudomonadota</taxon>
        <taxon>Alphaproteobacteria</taxon>
        <taxon>Hyphomicrobiales</taxon>
        <taxon>Hyphomicrobiaceae</taxon>
        <taxon>Methyloceanibacter</taxon>
    </lineage>
</organism>
<dbReference type="Proteomes" id="UP000094472">
    <property type="component" value="Unassembled WGS sequence"/>
</dbReference>
<evidence type="ECO:0000313" key="3">
    <source>
        <dbReference type="Proteomes" id="UP000094472"/>
    </source>
</evidence>
<gene>
    <name evidence="2" type="ORF">AUC69_07095</name>
</gene>
<proteinExistence type="predicted"/>
<sequence length="119" mass="12090">MIVGAVVVAVPVAAGAAFTAHPAAPRCASCLRAQEIQQLDCNSLAQLNQYGGCSGFCQSFAQAWGGASQATIGACISNCNAKVAQCGGVGTGGGGEGVAQPNCQWYAKGEIRKYICRIY</sequence>
<name>A0A1E3W8J6_9HYPH</name>
<feature type="chain" id="PRO_5009139123" evidence="1">
    <location>
        <begin position="17"/>
        <end position="119"/>
    </location>
</feature>
<evidence type="ECO:0000313" key="2">
    <source>
        <dbReference type="EMBL" id="ODS01427.1"/>
    </source>
</evidence>
<accession>A0A1E3W8J6</accession>
<comment type="caution">
    <text evidence="2">The sequence shown here is derived from an EMBL/GenBank/DDBJ whole genome shotgun (WGS) entry which is preliminary data.</text>
</comment>
<evidence type="ECO:0000256" key="1">
    <source>
        <dbReference type="SAM" id="SignalP"/>
    </source>
</evidence>
<keyword evidence="1" id="KW-0732">Signal</keyword>
<feature type="signal peptide" evidence="1">
    <location>
        <begin position="1"/>
        <end position="16"/>
    </location>
</feature>
<dbReference type="STRING" id="1774969.AUC69_07095"/>
<dbReference type="AlphaFoldDB" id="A0A1E3W8J6"/>